<dbReference type="Pfam" id="PF13551">
    <property type="entry name" value="HTH_29"/>
    <property type="match status" value="1"/>
</dbReference>
<sequence>MGRPAEVFVRDLSGAEGTRLVRITRTAKDPIKMRRAIVVLMSAQGQPAPDIAHLLDAGEDYVRGVIHAFDERGFDALDPKWSGGAPNKIDEQTRAWICAIARCDPPFPR</sequence>
<evidence type="ECO:0008006" key="2">
    <source>
        <dbReference type="Google" id="ProtNLM"/>
    </source>
</evidence>
<dbReference type="SUPFAM" id="SSF46689">
    <property type="entry name" value="Homeodomain-like"/>
    <property type="match status" value="1"/>
</dbReference>
<reference evidence="1" key="1">
    <citation type="submission" date="2021-01" db="EMBL/GenBank/DDBJ databases">
        <title>Whole genome shotgun sequence of Actinoplanes capillaceus NBRC 16408.</title>
        <authorList>
            <person name="Komaki H."/>
            <person name="Tamura T."/>
        </authorList>
    </citation>
    <scope>NUCLEOTIDE SEQUENCE [LARGE SCALE GENOMIC DNA]</scope>
    <source>
        <strain evidence="1">NBRC 16408</strain>
    </source>
</reference>
<dbReference type="InterPro" id="IPR009057">
    <property type="entry name" value="Homeodomain-like_sf"/>
</dbReference>
<evidence type="ECO:0000313" key="1">
    <source>
        <dbReference type="EMBL" id="GID49890.1"/>
    </source>
</evidence>
<dbReference type="EMBL" id="BOMF01000136">
    <property type="protein sequence ID" value="GID49890.1"/>
    <property type="molecule type" value="Genomic_DNA"/>
</dbReference>
<organism evidence="1">
    <name type="scientific">Actinoplanes campanulatus</name>
    <dbReference type="NCBI Taxonomy" id="113559"/>
    <lineage>
        <taxon>Bacteria</taxon>
        <taxon>Bacillati</taxon>
        <taxon>Actinomycetota</taxon>
        <taxon>Actinomycetes</taxon>
        <taxon>Micromonosporales</taxon>
        <taxon>Micromonosporaceae</taxon>
        <taxon>Actinoplanes</taxon>
    </lineage>
</organism>
<name>A0ABQ3WUS1_9ACTN</name>
<protein>
    <recommendedName>
        <fullName evidence="2">Winged helix-turn helix</fullName>
    </recommendedName>
</protein>
<proteinExistence type="predicted"/>
<comment type="caution">
    <text evidence="1">The sequence shown here is derived from an EMBL/GenBank/DDBJ whole genome shotgun (WGS) entry which is preliminary data.</text>
</comment>
<gene>
    <name evidence="1" type="ORF">Aca07nite_71650</name>
</gene>
<accession>A0ABQ3WUS1</accession>
<dbReference type="RefSeq" id="WP_204299967.1">
    <property type="nucleotide sequence ID" value="NZ_BAAAGQ010000038.1"/>
</dbReference>